<dbReference type="SUPFAM" id="SSF49464">
    <property type="entry name" value="Carboxypeptidase regulatory domain-like"/>
    <property type="match status" value="4"/>
</dbReference>
<comment type="caution">
    <text evidence="2">The sequence shown here is derived from an EMBL/GenBank/DDBJ whole genome shotgun (WGS) entry which is preliminary data.</text>
</comment>
<keyword evidence="2" id="KW-0378">Hydrolase</keyword>
<name>A0A537L3A3_9BACT</name>
<reference evidence="2 3" key="1">
    <citation type="journal article" date="2019" name="Nat. Microbiol.">
        <title>Mediterranean grassland soil C-N compound turnover is dependent on rainfall and depth, and is mediated by genomically divergent microorganisms.</title>
        <authorList>
            <person name="Diamond S."/>
            <person name="Andeer P.F."/>
            <person name="Li Z."/>
            <person name="Crits-Christoph A."/>
            <person name="Burstein D."/>
            <person name="Anantharaman K."/>
            <person name="Lane K.R."/>
            <person name="Thomas B.C."/>
            <person name="Pan C."/>
            <person name="Northen T.R."/>
            <person name="Banfield J.F."/>
        </authorList>
    </citation>
    <scope>NUCLEOTIDE SEQUENCE [LARGE SCALE GENOMIC DNA]</scope>
    <source>
        <strain evidence="2">NP_4</strain>
    </source>
</reference>
<keyword evidence="1" id="KW-0732">Signal</keyword>
<gene>
    <name evidence="2" type="ORF">E6H01_06695</name>
</gene>
<dbReference type="Proteomes" id="UP000319353">
    <property type="component" value="Unassembled WGS sequence"/>
</dbReference>
<dbReference type="Gene3D" id="2.60.40.1120">
    <property type="entry name" value="Carboxypeptidase-like, regulatory domain"/>
    <property type="match status" value="3"/>
</dbReference>
<keyword evidence="2" id="KW-0645">Protease</keyword>
<evidence type="ECO:0000313" key="2">
    <source>
        <dbReference type="EMBL" id="TMJ02478.1"/>
    </source>
</evidence>
<evidence type="ECO:0000256" key="1">
    <source>
        <dbReference type="SAM" id="SignalP"/>
    </source>
</evidence>
<evidence type="ECO:0000313" key="3">
    <source>
        <dbReference type="Proteomes" id="UP000319353"/>
    </source>
</evidence>
<feature type="chain" id="PRO_5022132237" evidence="1">
    <location>
        <begin position="33"/>
        <end position="509"/>
    </location>
</feature>
<organism evidence="2 3">
    <name type="scientific">Candidatus Segetimicrobium genomatis</name>
    <dbReference type="NCBI Taxonomy" id="2569760"/>
    <lineage>
        <taxon>Bacteria</taxon>
        <taxon>Bacillati</taxon>
        <taxon>Candidatus Sysuimicrobiota</taxon>
        <taxon>Candidatus Sysuimicrobiia</taxon>
        <taxon>Candidatus Sysuimicrobiales</taxon>
        <taxon>Candidatus Segetimicrobiaceae</taxon>
        <taxon>Candidatus Segetimicrobium</taxon>
    </lineage>
</organism>
<dbReference type="EMBL" id="VBAL01000080">
    <property type="protein sequence ID" value="TMJ02478.1"/>
    <property type="molecule type" value="Genomic_DNA"/>
</dbReference>
<accession>A0A537L3A3</accession>
<sequence length="509" mass="52965">MDVSATRAPLSVPFVLLAVFVLLLVSAGPASASGPDGRVRGFVTDSVSGFPVVGASVRIEASDLPWTFEGSSDGSGSFQFAVPAHRYTLSVSSPAHLLSVTAIAVGSGQTVWTNVTLSPASSRSAHLQGYVTDSVTAAPVTVGRIVAGPWAGSFSSYENASALNGSGYFAMDLVPSSYDVHTDGVIGYAGYDDYPVYIGSGQVLWYNLSVNPNPVNSWINGTVYDQVTSSPIAGANITARVDGLLYLPSVSSNATGRYSMPVPSGNVEIAADALGYAPNSASVYVWSGGGQYALDFALTPFSKTVRGYLTDGVTHAPLAGVLVTVAPLFFTGYYDQATTNASGGYQLAVPDDYYVVSARQPGYAPWSTYVINFPGSTAWANGTLWPIVSRISGYLTDAVDGSPVPGLTVSAIDLRTSYQAMTTADASGFFSVAVPPSPAMSVWVYGNANYAGNVSYVETRPYVTTWANMTIDRLSAAIVANVTNAVTGQPIAGVSVIAAWFYGNSFGTT</sequence>
<keyword evidence="2" id="KW-0121">Carboxypeptidase</keyword>
<feature type="signal peptide" evidence="1">
    <location>
        <begin position="1"/>
        <end position="32"/>
    </location>
</feature>
<proteinExistence type="predicted"/>
<dbReference type="GO" id="GO:0004180">
    <property type="term" value="F:carboxypeptidase activity"/>
    <property type="evidence" value="ECO:0007669"/>
    <property type="project" value="UniProtKB-KW"/>
</dbReference>
<protein>
    <submittedName>
        <fullName evidence="2">Carboxypeptidase regulatory-like domain-containing protein</fullName>
    </submittedName>
</protein>
<dbReference type="AlphaFoldDB" id="A0A537L3A3"/>
<feature type="non-terminal residue" evidence="2">
    <location>
        <position position="509"/>
    </location>
</feature>
<dbReference type="Pfam" id="PF13620">
    <property type="entry name" value="CarboxypepD_reg"/>
    <property type="match status" value="3"/>
</dbReference>
<dbReference type="InterPro" id="IPR008969">
    <property type="entry name" value="CarboxyPept-like_regulatory"/>
</dbReference>